<dbReference type="InterPro" id="IPR021454">
    <property type="entry name" value="DUF3105"/>
</dbReference>
<reference evidence="3 4" key="1">
    <citation type="submission" date="2020-07" db="EMBL/GenBank/DDBJ databases">
        <title>Sequencing the genomes of 1000 actinobacteria strains.</title>
        <authorList>
            <person name="Klenk H.-P."/>
        </authorList>
    </citation>
    <scope>NUCLEOTIDE SEQUENCE [LARGE SCALE GENOMIC DNA]</scope>
    <source>
        <strain evidence="3 4">DSM 29531</strain>
    </source>
</reference>
<sequence length="291" mass="30317">MPDPTSTDRAAKLAALKKQQKSRPGWLIPVVIAVVLIVVIGGVATYLGTRSSGSSGTTSTGASGVPKYGRQVLPSAVTGQTTTQPKPAQVKDDSGISGVLAWNTAGYPASGTPNSGTVGHDHVPGPVAYAVTPPIGGPHNATWMNAGIYTKPVPNERAVHNLEHGAIWITYDPKLPTSEVNQLVAFVTKQSLIAEPALEQQGITGQKNRYIDLTPWASNSLPSPIVLSSWGHQLRVSSPTDPRMQKFVDTFRNSQKYTPEYGSPVDGVPTGTGGIAALDGGTVPNPGGTAN</sequence>
<evidence type="ECO:0000256" key="1">
    <source>
        <dbReference type="SAM" id="MobiDB-lite"/>
    </source>
</evidence>
<dbReference type="EMBL" id="JACCFW010000001">
    <property type="protein sequence ID" value="NYJ73321.1"/>
    <property type="molecule type" value="Genomic_DNA"/>
</dbReference>
<dbReference type="Proteomes" id="UP000571817">
    <property type="component" value="Unassembled WGS sequence"/>
</dbReference>
<feature type="region of interest" description="Disordered" evidence="1">
    <location>
        <begin position="258"/>
        <end position="291"/>
    </location>
</feature>
<comment type="caution">
    <text evidence="3">The sequence shown here is derived from an EMBL/GenBank/DDBJ whole genome shotgun (WGS) entry which is preliminary data.</text>
</comment>
<proteinExistence type="predicted"/>
<evidence type="ECO:0008006" key="5">
    <source>
        <dbReference type="Google" id="ProtNLM"/>
    </source>
</evidence>
<accession>A0A853DEG5</accession>
<protein>
    <recommendedName>
        <fullName evidence="5">DUF3105 domain-containing protein</fullName>
    </recommendedName>
</protein>
<gene>
    <name evidence="3" type="ORF">HNR15_000284</name>
</gene>
<keyword evidence="4" id="KW-1185">Reference proteome</keyword>
<dbReference type="Pfam" id="PF11303">
    <property type="entry name" value="DUF3105"/>
    <property type="match status" value="1"/>
</dbReference>
<evidence type="ECO:0000256" key="2">
    <source>
        <dbReference type="SAM" id="Phobius"/>
    </source>
</evidence>
<dbReference type="RefSeq" id="WP_179478507.1">
    <property type="nucleotide sequence ID" value="NZ_JACCFW010000001.1"/>
</dbReference>
<keyword evidence="2" id="KW-0472">Membrane</keyword>
<feature type="region of interest" description="Disordered" evidence="1">
    <location>
        <begin position="50"/>
        <end position="69"/>
    </location>
</feature>
<evidence type="ECO:0000313" key="4">
    <source>
        <dbReference type="Proteomes" id="UP000571817"/>
    </source>
</evidence>
<evidence type="ECO:0000313" key="3">
    <source>
        <dbReference type="EMBL" id="NYJ73321.1"/>
    </source>
</evidence>
<dbReference type="AlphaFoldDB" id="A0A853DEG5"/>
<feature type="transmembrane region" description="Helical" evidence="2">
    <location>
        <begin position="26"/>
        <end position="47"/>
    </location>
</feature>
<keyword evidence="2" id="KW-1133">Transmembrane helix</keyword>
<name>A0A853DEG5_9MICO</name>
<feature type="compositionally biased region" description="Low complexity" evidence="1">
    <location>
        <begin position="50"/>
        <end position="64"/>
    </location>
</feature>
<keyword evidence="2" id="KW-0812">Transmembrane</keyword>
<organism evidence="3 4">
    <name type="scientific">Allobranchiibius huperziae</name>
    <dbReference type="NCBI Taxonomy" id="1874116"/>
    <lineage>
        <taxon>Bacteria</taxon>
        <taxon>Bacillati</taxon>
        <taxon>Actinomycetota</taxon>
        <taxon>Actinomycetes</taxon>
        <taxon>Micrococcales</taxon>
        <taxon>Dermacoccaceae</taxon>
        <taxon>Allobranchiibius</taxon>
    </lineage>
</organism>